<dbReference type="EMBL" id="JAJAGQ010000021">
    <property type="protein sequence ID" value="KAJ8530897.1"/>
    <property type="molecule type" value="Genomic_DNA"/>
</dbReference>
<evidence type="ECO:0000256" key="1">
    <source>
        <dbReference type="SAM" id="MobiDB-lite"/>
    </source>
</evidence>
<feature type="compositionally biased region" description="Basic and acidic residues" evidence="1">
    <location>
        <begin position="1"/>
        <end position="21"/>
    </location>
</feature>
<dbReference type="AlphaFoldDB" id="A0A9Q1L7U9"/>
<organism evidence="2 3">
    <name type="scientific">Anisodus acutangulus</name>
    <dbReference type="NCBI Taxonomy" id="402998"/>
    <lineage>
        <taxon>Eukaryota</taxon>
        <taxon>Viridiplantae</taxon>
        <taxon>Streptophyta</taxon>
        <taxon>Embryophyta</taxon>
        <taxon>Tracheophyta</taxon>
        <taxon>Spermatophyta</taxon>
        <taxon>Magnoliopsida</taxon>
        <taxon>eudicotyledons</taxon>
        <taxon>Gunneridae</taxon>
        <taxon>Pentapetalae</taxon>
        <taxon>asterids</taxon>
        <taxon>lamiids</taxon>
        <taxon>Solanales</taxon>
        <taxon>Solanaceae</taxon>
        <taxon>Solanoideae</taxon>
        <taxon>Hyoscyameae</taxon>
        <taxon>Anisodus</taxon>
    </lineage>
</organism>
<evidence type="ECO:0000313" key="2">
    <source>
        <dbReference type="EMBL" id="KAJ8530897.1"/>
    </source>
</evidence>
<feature type="region of interest" description="Disordered" evidence="1">
    <location>
        <begin position="46"/>
        <end position="165"/>
    </location>
</feature>
<gene>
    <name evidence="2" type="ORF">K7X08_023778</name>
</gene>
<proteinExistence type="predicted"/>
<keyword evidence="3" id="KW-1185">Reference proteome</keyword>
<accession>A0A9Q1L7U9</accession>
<feature type="region of interest" description="Disordered" evidence="1">
    <location>
        <begin position="1"/>
        <end position="27"/>
    </location>
</feature>
<feature type="compositionally biased region" description="Polar residues" evidence="1">
    <location>
        <begin position="143"/>
        <end position="152"/>
    </location>
</feature>
<feature type="compositionally biased region" description="Basic and acidic residues" evidence="1">
    <location>
        <begin position="116"/>
        <end position="140"/>
    </location>
</feature>
<evidence type="ECO:0000313" key="3">
    <source>
        <dbReference type="Proteomes" id="UP001152561"/>
    </source>
</evidence>
<comment type="caution">
    <text evidence="2">The sequence shown here is derived from an EMBL/GenBank/DDBJ whole genome shotgun (WGS) entry which is preliminary data.</text>
</comment>
<feature type="compositionally biased region" description="Polar residues" evidence="1">
    <location>
        <begin position="90"/>
        <end position="112"/>
    </location>
</feature>
<feature type="compositionally biased region" description="Basic residues" evidence="1">
    <location>
        <begin position="56"/>
        <end position="68"/>
    </location>
</feature>
<protein>
    <submittedName>
        <fullName evidence="2">Uncharacterized protein</fullName>
    </submittedName>
</protein>
<name>A0A9Q1L7U9_9SOLA</name>
<sequence length="165" mass="18739">MAHDRKEAIVPEKWPDGERSSQSHQVVHRFGDDEFKCWNYREYSEEGEVFDDGQGPRKKRRSPRKKKTYRQEWHSKNEVPPLGIPDVAQTGKSSQNADMAGQSSQNNAQLVNSLAKRKDETSADMQNADHVKAHIEEHPAQRNGKQVQNGSPSVHGENRNIISGQ</sequence>
<dbReference type="Proteomes" id="UP001152561">
    <property type="component" value="Unassembled WGS sequence"/>
</dbReference>
<reference evidence="3" key="1">
    <citation type="journal article" date="2023" name="Proc. Natl. Acad. Sci. U.S.A.">
        <title>Genomic and structural basis for evolution of tropane alkaloid biosynthesis.</title>
        <authorList>
            <person name="Wanga Y.-J."/>
            <person name="Taina T."/>
            <person name="Yua J.-Y."/>
            <person name="Lia J."/>
            <person name="Xua B."/>
            <person name="Chenc J."/>
            <person name="D'Auriad J.C."/>
            <person name="Huanga J.-P."/>
            <person name="Huanga S.-X."/>
        </authorList>
    </citation>
    <scope>NUCLEOTIDE SEQUENCE [LARGE SCALE GENOMIC DNA]</scope>
    <source>
        <strain evidence="3">cv. KIB-2019</strain>
    </source>
</reference>